<dbReference type="Gene3D" id="3.40.710.10">
    <property type="entry name" value="DD-peptidase/beta-lactamase superfamily"/>
    <property type="match status" value="1"/>
</dbReference>
<dbReference type="InterPro" id="IPR001460">
    <property type="entry name" value="PCN-bd_Tpept"/>
</dbReference>
<keyword evidence="9" id="KW-0378">Hydrolase</keyword>
<evidence type="ECO:0000259" key="19">
    <source>
        <dbReference type="Pfam" id="PF00912"/>
    </source>
</evidence>
<evidence type="ECO:0000256" key="10">
    <source>
        <dbReference type="ARBA" id="ARBA00022960"/>
    </source>
</evidence>
<dbReference type="SUPFAM" id="SSF56601">
    <property type="entry name" value="beta-lactamase/transpeptidase-like"/>
    <property type="match status" value="1"/>
</dbReference>
<dbReference type="InterPro" id="IPR001264">
    <property type="entry name" value="Glyco_trans_51"/>
</dbReference>
<feature type="domain" description="Penicillin-binding protein transpeptidase" evidence="18">
    <location>
        <begin position="329"/>
        <end position="616"/>
    </location>
</feature>
<evidence type="ECO:0000256" key="1">
    <source>
        <dbReference type="ARBA" id="ARBA00004236"/>
    </source>
</evidence>
<dbReference type="SUPFAM" id="SSF53955">
    <property type="entry name" value="Lysozyme-like"/>
    <property type="match status" value="1"/>
</dbReference>
<organism evidence="20 21">
    <name type="scientific">Candidatus Nomurabacteria bacterium RIFCSPHIGHO2_12_FULL_37_29</name>
    <dbReference type="NCBI Taxonomy" id="1801759"/>
    <lineage>
        <taxon>Bacteria</taxon>
        <taxon>Candidatus Nomuraibacteriota</taxon>
    </lineage>
</organism>
<evidence type="ECO:0000256" key="4">
    <source>
        <dbReference type="ARBA" id="ARBA00022475"/>
    </source>
</evidence>
<evidence type="ECO:0000256" key="6">
    <source>
        <dbReference type="ARBA" id="ARBA00022670"/>
    </source>
</evidence>
<evidence type="ECO:0000256" key="7">
    <source>
        <dbReference type="ARBA" id="ARBA00022676"/>
    </source>
</evidence>
<dbReference type="PANTHER" id="PTHR32282:SF11">
    <property type="entry name" value="PENICILLIN-BINDING PROTEIN 1B"/>
    <property type="match status" value="1"/>
</dbReference>
<dbReference type="InterPro" id="IPR050396">
    <property type="entry name" value="Glycosyltr_51/Transpeptidase"/>
</dbReference>
<dbReference type="Pfam" id="PF00905">
    <property type="entry name" value="Transpeptidase"/>
    <property type="match status" value="1"/>
</dbReference>
<evidence type="ECO:0000313" key="20">
    <source>
        <dbReference type="EMBL" id="OGI78889.1"/>
    </source>
</evidence>
<evidence type="ECO:0000256" key="3">
    <source>
        <dbReference type="ARBA" id="ARBA00007739"/>
    </source>
</evidence>
<dbReference type="GO" id="GO:0008360">
    <property type="term" value="P:regulation of cell shape"/>
    <property type="evidence" value="ECO:0007669"/>
    <property type="project" value="UniProtKB-KW"/>
</dbReference>
<evidence type="ECO:0000256" key="13">
    <source>
        <dbReference type="ARBA" id="ARBA00023268"/>
    </source>
</evidence>
<evidence type="ECO:0000256" key="14">
    <source>
        <dbReference type="ARBA" id="ARBA00023316"/>
    </source>
</evidence>
<keyword evidence="5" id="KW-0121">Carboxypeptidase</keyword>
<keyword evidence="11" id="KW-0573">Peptidoglycan synthesis</keyword>
<evidence type="ECO:0000259" key="18">
    <source>
        <dbReference type="Pfam" id="PF00905"/>
    </source>
</evidence>
<comment type="subcellular location">
    <subcellularLocation>
        <location evidence="1">Cell membrane</location>
    </subcellularLocation>
</comment>
<evidence type="ECO:0000256" key="17">
    <source>
        <dbReference type="SAM" id="Phobius"/>
    </source>
</evidence>
<feature type="transmembrane region" description="Helical" evidence="17">
    <location>
        <begin position="12"/>
        <end position="34"/>
    </location>
</feature>
<dbReference type="GO" id="GO:0008955">
    <property type="term" value="F:peptidoglycan glycosyltransferase activity"/>
    <property type="evidence" value="ECO:0007669"/>
    <property type="project" value="UniProtKB-EC"/>
</dbReference>
<dbReference type="Proteomes" id="UP000177052">
    <property type="component" value="Unassembled WGS sequence"/>
</dbReference>
<comment type="caution">
    <text evidence="20">The sequence shown here is derived from an EMBL/GenBank/DDBJ whole genome shotgun (WGS) entry which is preliminary data.</text>
</comment>
<dbReference type="FunFam" id="1.10.3810.10:FF:000001">
    <property type="entry name" value="Penicillin-binding protein 1A"/>
    <property type="match status" value="1"/>
</dbReference>
<reference evidence="20 21" key="1">
    <citation type="journal article" date="2016" name="Nat. Commun.">
        <title>Thousands of microbial genomes shed light on interconnected biogeochemical processes in an aquifer system.</title>
        <authorList>
            <person name="Anantharaman K."/>
            <person name="Brown C.T."/>
            <person name="Hug L.A."/>
            <person name="Sharon I."/>
            <person name="Castelle C.J."/>
            <person name="Probst A.J."/>
            <person name="Thomas B.C."/>
            <person name="Singh A."/>
            <person name="Wilkins M.J."/>
            <person name="Karaoz U."/>
            <person name="Brodie E.L."/>
            <person name="Williams K.H."/>
            <person name="Hubbard S.S."/>
            <person name="Banfield J.F."/>
        </authorList>
    </citation>
    <scope>NUCLEOTIDE SEQUENCE [LARGE SCALE GENOMIC DNA]</scope>
</reference>
<dbReference type="GO" id="GO:0006508">
    <property type="term" value="P:proteolysis"/>
    <property type="evidence" value="ECO:0007669"/>
    <property type="project" value="UniProtKB-KW"/>
</dbReference>
<evidence type="ECO:0000256" key="8">
    <source>
        <dbReference type="ARBA" id="ARBA00022679"/>
    </source>
</evidence>
<dbReference type="InterPro" id="IPR023346">
    <property type="entry name" value="Lysozyme-like_dom_sf"/>
</dbReference>
<dbReference type="InterPro" id="IPR012338">
    <property type="entry name" value="Beta-lactam/transpept-like"/>
</dbReference>
<evidence type="ECO:0000256" key="11">
    <source>
        <dbReference type="ARBA" id="ARBA00022984"/>
    </source>
</evidence>
<protein>
    <submittedName>
        <fullName evidence="20">Uncharacterized protein</fullName>
    </submittedName>
</protein>
<comment type="catalytic activity">
    <reaction evidence="16">
        <text>[GlcNAc-(1-&gt;4)-Mur2Ac(oyl-L-Ala-gamma-D-Glu-L-Lys-D-Ala-D-Ala)](n)-di-trans,octa-cis-undecaprenyl diphosphate + beta-D-GlcNAc-(1-&gt;4)-Mur2Ac(oyl-L-Ala-gamma-D-Glu-L-Lys-D-Ala-D-Ala)-di-trans,octa-cis-undecaprenyl diphosphate = [GlcNAc-(1-&gt;4)-Mur2Ac(oyl-L-Ala-gamma-D-Glu-L-Lys-D-Ala-D-Ala)](n+1)-di-trans,octa-cis-undecaprenyl diphosphate + di-trans,octa-cis-undecaprenyl diphosphate + H(+)</text>
        <dbReference type="Rhea" id="RHEA:23708"/>
        <dbReference type="Rhea" id="RHEA-COMP:9602"/>
        <dbReference type="Rhea" id="RHEA-COMP:9603"/>
        <dbReference type="ChEBI" id="CHEBI:15378"/>
        <dbReference type="ChEBI" id="CHEBI:58405"/>
        <dbReference type="ChEBI" id="CHEBI:60033"/>
        <dbReference type="ChEBI" id="CHEBI:78435"/>
        <dbReference type="EC" id="2.4.99.28"/>
    </reaction>
</comment>
<dbReference type="GO" id="GO:0005886">
    <property type="term" value="C:plasma membrane"/>
    <property type="evidence" value="ECO:0007669"/>
    <property type="project" value="UniProtKB-SubCell"/>
</dbReference>
<dbReference type="EMBL" id="MFUJ01000036">
    <property type="protein sequence ID" value="OGI78889.1"/>
    <property type="molecule type" value="Genomic_DNA"/>
</dbReference>
<name>A0A1F6WAH8_9BACT</name>
<keyword evidence="14" id="KW-0961">Cell wall biogenesis/degradation</keyword>
<evidence type="ECO:0000313" key="21">
    <source>
        <dbReference type="Proteomes" id="UP000177052"/>
    </source>
</evidence>
<keyword evidence="17" id="KW-0812">Transmembrane</keyword>
<dbReference type="Gene3D" id="1.10.3810.10">
    <property type="entry name" value="Biosynthetic peptidoglycan transglycosylase-like"/>
    <property type="match status" value="1"/>
</dbReference>
<dbReference type="AlphaFoldDB" id="A0A1F6WAH8"/>
<proteinExistence type="inferred from homology"/>
<keyword evidence="12 17" id="KW-0472">Membrane</keyword>
<keyword evidence="8" id="KW-0808">Transferase</keyword>
<dbReference type="GO" id="GO:0009002">
    <property type="term" value="F:serine-type D-Ala-D-Ala carboxypeptidase activity"/>
    <property type="evidence" value="ECO:0007669"/>
    <property type="project" value="UniProtKB-EC"/>
</dbReference>
<evidence type="ECO:0000256" key="5">
    <source>
        <dbReference type="ARBA" id="ARBA00022645"/>
    </source>
</evidence>
<keyword evidence="7" id="KW-0328">Glycosyltransferase</keyword>
<keyword evidence="17" id="KW-1133">Transmembrane helix</keyword>
<accession>A0A1F6WAH8</accession>
<evidence type="ECO:0000256" key="12">
    <source>
        <dbReference type="ARBA" id="ARBA00023136"/>
    </source>
</evidence>
<dbReference type="GO" id="GO:0008658">
    <property type="term" value="F:penicillin binding"/>
    <property type="evidence" value="ECO:0007669"/>
    <property type="project" value="InterPro"/>
</dbReference>
<keyword evidence="13" id="KW-0511">Multifunctional enzyme</keyword>
<keyword evidence="10" id="KW-0133">Cell shape</keyword>
<dbReference type="Pfam" id="PF00912">
    <property type="entry name" value="Transgly"/>
    <property type="match status" value="1"/>
</dbReference>
<feature type="domain" description="Glycosyl transferase family 51" evidence="19">
    <location>
        <begin position="65"/>
        <end position="237"/>
    </location>
</feature>
<dbReference type="GO" id="GO:0071555">
    <property type="term" value="P:cell wall organization"/>
    <property type="evidence" value="ECO:0007669"/>
    <property type="project" value="UniProtKB-KW"/>
</dbReference>
<keyword evidence="4" id="KW-1003">Cell membrane</keyword>
<dbReference type="GO" id="GO:0009252">
    <property type="term" value="P:peptidoglycan biosynthetic process"/>
    <property type="evidence" value="ECO:0007669"/>
    <property type="project" value="UniProtKB-KW"/>
</dbReference>
<dbReference type="GO" id="GO:0030288">
    <property type="term" value="C:outer membrane-bounded periplasmic space"/>
    <property type="evidence" value="ECO:0007669"/>
    <property type="project" value="TreeGrafter"/>
</dbReference>
<evidence type="ECO:0000256" key="2">
    <source>
        <dbReference type="ARBA" id="ARBA00007090"/>
    </source>
</evidence>
<comment type="catalytic activity">
    <reaction evidence="15">
        <text>Preferential cleavage: (Ac)2-L-Lys-D-Ala-|-D-Ala. Also transpeptidation of peptidyl-alanyl moieties that are N-acyl substituents of D-alanine.</text>
        <dbReference type="EC" id="3.4.16.4"/>
    </reaction>
</comment>
<gene>
    <name evidence="20" type="ORF">A3F19_03185</name>
</gene>
<evidence type="ECO:0000256" key="16">
    <source>
        <dbReference type="ARBA" id="ARBA00049902"/>
    </source>
</evidence>
<keyword evidence="6" id="KW-0645">Protease</keyword>
<dbReference type="InterPro" id="IPR036950">
    <property type="entry name" value="PBP_transglycosylase"/>
</dbReference>
<sequence length="837" mass="93826">MKRKDGNRKFLKNIILLGASIFIFITGIIIIWLFSLKIPDFQSFEKRKIVNSTRIYDQTGKILLYDIHQDTKRTDIAYSDMGVNIKNATVAIEDSEFYNHSGIRIIAILRAVLSNVFGTGRTQGGSTITQQLVKNTLLTQEKSYTRKIKEWVLAIKIDRSIPKEKILEYYLNEAPYGGNVYGISEASRTYFDKEAADLTLAEAAYLASIPQSPTILSPYGKNKEKLDARKNLVLSRMLELDFIKKEEYDKVKKEVVVFVPQAITGIKAPHFVFFIKDYLEKKYGSEMAEKGGLKVTTTLNYDFQEKGEKIVKEGALQNEKDWNGENAGLVAIDPKTGQILTMIGSRDYFDKAIDGNYNVATALRQPGSSFKPFIYATAFNKGFTPDTVLFDLPTEFQTTCNAQGRAFAGHNQKDCYMPDNYDGKFRGPMSLRDALGQSINIIAVKLFYLAGLSDSLKTSEDMGISTLSDIGRYGLTLVIGGGEVMLLDITSAYGVFANNGIRNPYTGILKIEDSSGKILEEYRPIAQEILPKNTALTISSILSDEKARIPTFGAHSMLFIPNKDVAAKTGTTNNNKDAWTIGYTPSIVVGVWAGNNDNKPMKKGGAAMAGPIWNKFINEALKTLPDEKFEKPDLEIDPYTVKPALRGFWQGNENFFIDKISRKLAGNLTPRETLQEKVVTNVHSILYWINKKDILGVAPPNPGDDPQFNHFEIPVQNWWEQNRNKYTITTWADKPSLIDDVHTDSSKPIISIIEPNINTIYSPSQKINLKISSSGPYPLVKVDVFINDKYLETYSSGSSFSFVPAELENLQTENELKIIAYDSVYNNNETTLIFQVK</sequence>
<evidence type="ECO:0000256" key="15">
    <source>
        <dbReference type="ARBA" id="ARBA00034000"/>
    </source>
</evidence>
<comment type="similarity">
    <text evidence="3">In the N-terminal section; belongs to the glycosyltransferase 51 family.</text>
</comment>
<evidence type="ECO:0000256" key="9">
    <source>
        <dbReference type="ARBA" id="ARBA00022801"/>
    </source>
</evidence>
<dbReference type="PANTHER" id="PTHR32282">
    <property type="entry name" value="BINDING PROTEIN TRANSPEPTIDASE, PUTATIVE-RELATED"/>
    <property type="match status" value="1"/>
</dbReference>
<comment type="similarity">
    <text evidence="2">In the C-terminal section; belongs to the transpeptidase family.</text>
</comment>